<dbReference type="AlphaFoldDB" id="A0A9W8UN86"/>
<dbReference type="SUPFAM" id="SSF49695">
    <property type="entry name" value="gamma-Crystallin-like"/>
    <property type="match status" value="1"/>
</dbReference>
<dbReference type="KEGG" id="amus:LMH87_010481"/>
<reference evidence="2" key="1">
    <citation type="journal article" date="2023" name="Access Microbiol">
        <title>De-novo genome assembly for Akanthomyces muscarius, a biocontrol agent of insect agricultural pests.</title>
        <authorList>
            <person name="Erdos Z."/>
            <person name="Studholme D.J."/>
            <person name="Raymond B."/>
            <person name="Sharma M."/>
        </authorList>
    </citation>
    <scope>NUCLEOTIDE SEQUENCE</scope>
    <source>
        <strain evidence="2">Ve6</strain>
    </source>
</reference>
<dbReference type="RefSeq" id="XP_056054675.1">
    <property type="nucleotide sequence ID" value="XM_056197647.1"/>
</dbReference>
<evidence type="ECO:0000313" key="3">
    <source>
        <dbReference type="Proteomes" id="UP001144673"/>
    </source>
</evidence>
<protein>
    <submittedName>
        <fullName evidence="2">Uncharacterized protein</fullName>
    </submittedName>
</protein>
<dbReference type="GeneID" id="80897640"/>
<organism evidence="2 3">
    <name type="scientific">Akanthomyces muscarius</name>
    <name type="common">Entomopathogenic fungus</name>
    <name type="synonym">Lecanicillium muscarium</name>
    <dbReference type="NCBI Taxonomy" id="2231603"/>
    <lineage>
        <taxon>Eukaryota</taxon>
        <taxon>Fungi</taxon>
        <taxon>Dikarya</taxon>
        <taxon>Ascomycota</taxon>
        <taxon>Pezizomycotina</taxon>
        <taxon>Sordariomycetes</taxon>
        <taxon>Hypocreomycetidae</taxon>
        <taxon>Hypocreales</taxon>
        <taxon>Cordycipitaceae</taxon>
        <taxon>Akanthomyces</taxon>
    </lineage>
</organism>
<comment type="caution">
    <text evidence="2">The sequence shown here is derived from an EMBL/GenBank/DDBJ whole genome shotgun (WGS) entry which is preliminary data.</text>
</comment>
<evidence type="ECO:0000256" key="1">
    <source>
        <dbReference type="SAM" id="SignalP"/>
    </source>
</evidence>
<keyword evidence="1" id="KW-0732">Signal</keyword>
<keyword evidence="3" id="KW-1185">Reference proteome</keyword>
<evidence type="ECO:0000313" key="2">
    <source>
        <dbReference type="EMBL" id="KAJ4154017.1"/>
    </source>
</evidence>
<feature type="signal peptide" evidence="1">
    <location>
        <begin position="1"/>
        <end position="17"/>
    </location>
</feature>
<accession>A0A9W8UN86</accession>
<dbReference type="InterPro" id="IPR011024">
    <property type="entry name" value="G_crystallin-like"/>
</dbReference>
<feature type="chain" id="PRO_5040942854" evidence="1">
    <location>
        <begin position="18"/>
        <end position="110"/>
    </location>
</feature>
<dbReference type="EMBL" id="JAJHUN010000008">
    <property type="protein sequence ID" value="KAJ4154017.1"/>
    <property type="molecule type" value="Genomic_DNA"/>
</dbReference>
<proteinExistence type="predicted"/>
<dbReference type="Gene3D" id="2.60.20.10">
    <property type="entry name" value="Crystallins"/>
    <property type="match status" value="1"/>
</dbReference>
<dbReference type="Proteomes" id="UP001144673">
    <property type="component" value="Chromosome 5"/>
</dbReference>
<name>A0A9W8UN86_AKAMU</name>
<sequence>MQLPSLLVLATVSAVSAIPADYSGVVFYENPDFGGFSYTIPTTDRCWPLQERIFQKASSVRISTPGTICVVYRDLACATPPLYNRLGRTISNLDAIGLGDRIGSVSCARA</sequence>
<gene>
    <name evidence="2" type="ORF">LMH87_010481</name>
</gene>